<dbReference type="Pfam" id="PF02585">
    <property type="entry name" value="PIG-L"/>
    <property type="match status" value="1"/>
</dbReference>
<keyword evidence="1" id="KW-0862">Zinc</keyword>
<protein>
    <submittedName>
        <fullName evidence="2">PIG-L deacetylase family protein</fullName>
        <ecNumber evidence="2">3.5.1.-</ecNumber>
    </submittedName>
</protein>
<organism evidence="2 3">
    <name type="scientific">Blastococcus deserti</name>
    <dbReference type="NCBI Taxonomy" id="2259033"/>
    <lineage>
        <taxon>Bacteria</taxon>
        <taxon>Bacillati</taxon>
        <taxon>Actinomycetota</taxon>
        <taxon>Actinomycetes</taxon>
        <taxon>Geodermatophilales</taxon>
        <taxon>Geodermatophilaceae</taxon>
        <taxon>Blastococcus</taxon>
    </lineage>
</organism>
<evidence type="ECO:0000256" key="1">
    <source>
        <dbReference type="ARBA" id="ARBA00022833"/>
    </source>
</evidence>
<sequence>MSAGHGLLRPVPREGHPAPTLLGVWAHPDDEAYLSAGLMAALTAAGWRVVVATATRGESGTDDPEALPPARLAAVRQQELADSLAVLGVTDHRWLRASRPLLDGELADLPEQEGAGIVAGLLEDVRPDLVVTFGPDGLTGHSDHRAVSRWTTRAWQQGGACGELWYAALTSDFLARWGRLCTEQSVWMDGGPPAPVADADLVHVEVCSGARLDRKFAALAAHTSQTAGLIARVGEERYRAWWSTEAFVSAAAVSSATTQAA</sequence>
<dbReference type="EMBL" id="JBHUHP010000019">
    <property type="protein sequence ID" value="MFD2093472.1"/>
    <property type="molecule type" value="Genomic_DNA"/>
</dbReference>
<comment type="caution">
    <text evidence="2">The sequence shown here is derived from an EMBL/GenBank/DDBJ whole genome shotgun (WGS) entry which is preliminary data.</text>
</comment>
<dbReference type="Proteomes" id="UP001597402">
    <property type="component" value="Unassembled WGS sequence"/>
</dbReference>
<dbReference type="GO" id="GO:0016787">
    <property type="term" value="F:hydrolase activity"/>
    <property type="evidence" value="ECO:0007669"/>
    <property type="project" value="UniProtKB-KW"/>
</dbReference>
<dbReference type="PANTHER" id="PTHR12993">
    <property type="entry name" value="N-ACETYLGLUCOSAMINYL-PHOSPHATIDYLINOSITOL DE-N-ACETYLASE-RELATED"/>
    <property type="match status" value="1"/>
</dbReference>
<evidence type="ECO:0000313" key="2">
    <source>
        <dbReference type="EMBL" id="MFD2093472.1"/>
    </source>
</evidence>
<dbReference type="RefSeq" id="WP_376879064.1">
    <property type="nucleotide sequence ID" value="NZ_JBHUHP010000019.1"/>
</dbReference>
<dbReference type="EC" id="3.5.1.-" evidence="2"/>
<accession>A0ABW4XDG9</accession>
<dbReference type="PANTHER" id="PTHR12993:SF11">
    <property type="entry name" value="N-ACETYLGLUCOSAMINYL-PHOSPHATIDYLINOSITOL DE-N-ACETYLASE"/>
    <property type="match status" value="1"/>
</dbReference>
<reference evidence="3" key="1">
    <citation type="journal article" date="2019" name="Int. J. Syst. Evol. Microbiol.">
        <title>The Global Catalogue of Microorganisms (GCM) 10K type strain sequencing project: providing services to taxonomists for standard genome sequencing and annotation.</title>
        <authorList>
            <consortium name="The Broad Institute Genomics Platform"/>
            <consortium name="The Broad Institute Genome Sequencing Center for Infectious Disease"/>
            <person name="Wu L."/>
            <person name="Ma J."/>
        </authorList>
    </citation>
    <scope>NUCLEOTIDE SEQUENCE [LARGE SCALE GENOMIC DNA]</scope>
    <source>
        <strain evidence="3">JCM 3338</strain>
    </source>
</reference>
<gene>
    <name evidence="2" type="ORF">ACFSHS_18085</name>
</gene>
<dbReference type="InterPro" id="IPR003737">
    <property type="entry name" value="GlcNAc_PI_deacetylase-related"/>
</dbReference>
<name>A0ABW4XDG9_9ACTN</name>
<dbReference type="SUPFAM" id="SSF102588">
    <property type="entry name" value="LmbE-like"/>
    <property type="match status" value="1"/>
</dbReference>
<evidence type="ECO:0000313" key="3">
    <source>
        <dbReference type="Proteomes" id="UP001597402"/>
    </source>
</evidence>
<keyword evidence="2" id="KW-0378">Hydrolase</keyword>
<dbReference type="InterPro" id="IPR024078">
    <property type="entry name" value="LmbE-like_dom_sf"/>
</dbReference>
<dbReference type="Gene3D" id="3.40.50.10320">
    <property type="entry name" value="LmbE-like"/>
    <property type="match status" value="1"/>
</dbReference>
<proteinExistence type="predicted"/>
<keyword evidence="3" id="KW-1185">Reference proteome</keyword>